<comment type="cofactor">
    <cofactor evidence="12 15">
        <name>heme b</name>
        <dbReference type="ChEBI" id="CHEBI:60344"/>
    </cofactor>
    <text evidence="12 15">Binds 1 heme b (iron(II)-protoporphyrin IX) group per subunit.</text>
</comment>
<dbReference type="GO" id="GO:0140825">
    <property type="term" value="F:lactoperoxidase activity"/>
    <property type="evidence" value="ECO:0007669"/>
    <property type="project" value="UniProtKB-EC"/>
</dbReference>
<evidence type="ECO:0000256" key="1">
    <source>
        <dbReference type="ARBA" id="ARBA00000189"/>
    </source>
</evidence>
<feature type="binding site" evidence="12">
    <location>
        <position position="246"/>
    </location>
    <ligand>
        <name>Ca(2+)</name>
        <dbReference type="ChEBI" id="CHEBI:29108"/>
        <label>2</label>
    </ligand>
</feature>
<feature type="binding site" evidence="12">
    <location>
        <position position="66"/>
    </location>
    <ligand>
        <name>Ca(2+)</name>
        <dbReference type="ChEBI" id="CHEBI:29108"/>
        <label>1</label>
    </ligand>
</feature>
<dbReference type="EMBL" id="JBAMMX010000026">
    <property type="protein sequence ID" value="KAK6913681.1"/>
    <property type="molecule type" value="Genomic_DNA"/>
</dbReference>
<feature type="binding site" evidence="12">
    <location>
        <position position="75"/>
    </location>
    <ligand>
        <name>Ca(2+)</name>
        <dbReference type="ChEBI" id="CHEBI:29108"/>
        <label>1</label>
    </ligand>
</feature>
<feature type="binding site" evidence="12">
    <location>
        <position position="69"/>
    </location>
    <ligand>
        <name>Ca(2+)</name>
        <dbReference type="ChEBI" id="CHEBI:29108"/>
        <label>1</label>
    </ligand>
</feature>
<evidence type="ECO:0000313" key="18">
    <source>
        <dbReference type="Proteomes" id="UP001370490"/>
    </source>
</evidence>
<dbReference type="InterPro" id="IPR000823">
    <property type="entry name" value="Peroxidase_pln"/>
</dbReference>
<keyword evidence="5 12" id="KW-0479">Metal-binding</keyword>
<feature type="binding site" evidence="12">
    <location>
        <position position="73"/>
    </location>
    <ligand>
        <name>Ca(2+)</name>
        <dbReference type="ChEBI" id="CHEBI:29108"/>
        <label>1</label>
    </ligand>
</feature>
<dbReference type="SUPFAM" id="SSF48113">
    <property type="entry name" value="Heme-dependent peroxidases"/>
    <property type="match status" value="1"/>
</dbReference>
<feature type="binding site" evidence="12">
    <location>
        <position position="253"/>
    </location>
    <ligand>
        <name>Ca(2+)</name>
        <dbReference type="ChEBI" id="CHEBI:29108"/>
        <label>2</label>
    </ligand>
</feature>
<evidence type="ECO:0000256" key="6">
    <source>
        <dbReference type="ARBA" id="ARBA00022729"/>
    </source>
</evidence>
<feature type="signal peptide" evidence="15">
    <location>
        <begin position="1"/>
        <end position="22"/>
    </location>
</feature>
<dbReference type="GO" id="GO:0006979">
    <property type="term" value="P:response to oxidative stress"/>
    <property type="evidence" value="ECO:0007669"/>
    <property type="project" value="UniProtKB-UniRule"/>
</dbReference>
<dbReference type="Proteomes" id="UP001370490">
    <property type="component" value="Unassembled WGS sequence"/>
</dbReference>
<sequence length="325" mass="35136">MRLATLVLVTAFLATFHHGVEGGGLSYDFYTKSCPQLEGIVRASLQNIFLTDPTAPAALLRLMFHDCQVQGCDASILLDQGSGNLAPEMASSRNLAIQKREAINAIKTMTEMTCPGQVSCADIVILAAREAVSMSGGPRIRVPLGRRDSKISSYRLADASLPHPNAGVSDVLTIFAKKGMTIEESVAILGAHTLGVTHCFNVLDRLNRLQGGSESVRDINGGFLLFLRLSCPQMSLNSNMSFVPNDPSMFAFDNQYYAMAMSGRGVLRVDAEMASDRRTARVMSHFSVNQDAFFRAFSSAFVKLSASGVLTGNQGVIRRTCNLLD</sequence>
<dbReference type="GO" id="GO:0046872">
    <property type="term" value="F:metal ion binding"/>
    <property type="evidence" value="ECO:0007669"/>
    <property type="project" value="UniProtKB-UniRule"/>
</dbReference>
<dbReference type="PANTHER" id="PTHR31517:SF81">
    <property type="entry name" value="PEROXIDASE"/>
    <property type="match status" value="1"/>
</dbReference>
<keyword evidence="7 15" id="KW-0560">Oxidoreductase</keyword>
<evidence type="ECO:0000256" key="15">
    <source>
        <dbReference type="RuleBase" id="RU362060"/>
    </source>
</evidence>
<evidence type="ECO:0000256" key="13">
    <source>
        <dbReference type="PIRSR" id="PIRSR600823-4"/>
    </source>
</evidence>
<evidence type="ECO:0000256" key="7">
    <source>
        <dbReference type="ARBA" id="ARBA00023002"/>
    </source>
</evidence>
<name>A0AAN8YUK8_9MAGN</name>
<dbReference type="GO" id="GO:0042744">
    <property type="term" value="P:hydrogen peroxide catabolic process"/>
    <property type="evidence" value="ECO:0007669"/>
    <property type="project" value="UniProtKB-KW"/>
</dbReference>
<feature type="binding site" description="axial binding residue" evidence="12">
    <location>
        <position position="192"/>
    </location>
    <ligand>
        <name>heme b</name>
        <dbReference type="ChEBI" id="CHEBI:60344"/>
    </ligand>
    <ligandPart>
        <name>Fe</name>
        <dbReference type="ChEBI" id="CHEBI:18248"/>
    </ligandPart>
</feature>
<accession>A0AAN8YUK8</accession>
<dbReference type="InterPro" id="IPR002016">
    <property type="entry name" value="Haem_peroxidase"/>
</dbReference>
<evidence type="ECO:0000313" key="17">
    <source>
        <dbReference type="EMBL" id="KAK6913681.1"/>
    </source>
</evidence>
<dbReference type="Pfam" id="PF00141">
    <property type="entry name" value="peroxidase"/>
    <property type="match status" value="1"/>
</dbReference>
<keyword evidence="15" id="KW-0376">Hydrogen peroxide</keyword>
<evidence type="ECO:0000256" key="8">
    <source>
        <dbReference type="ARBA" id="ARBA00023004"/>
    </source>
</evidence>
<evidence type="ECO:0000256" key="3">
    <source>
        <dbReference type="ARBA" id="ARBA00022559"/>
    </source>
</evidence>
<keyword evidence="18" id="KW-1185">Reference proteome</keyword>
<dbReference type="Gene3D" id="1.10.420.10">
    <property type="entry name" value="Peroxidase, domain 2"/>
    <property type="match status" value="1"/>
</dbReference>
<gene>
    <name evidence="17" type="ORF">RJ641_021002</name>
</gene>
<feature type="disulfide bond" evidence="14">
    <location>
        <begin position="34"/>
        <end position="114"/>
    </location>
</feature>
<comment type="similarity">
    <text evidence="15">Belongs to the peroxidase family. Classical plant (class III) peroxidase subfamily.</text>
</comment>
<protein>
    <recommendedName>
        <fullName evidence="2 15">Peroxidase</fullName>
        <ecNumber evidence="2 15">1.11.1.7</ecNumber>
    </recommendedName>
</protein>
<dbReference type="FunFam" id="1.10.420.10:FF:000007">
    <property type="entry name" value="Peroxidase"/>
    <property type="match status" value="1"/>
</dbReference>
<dbReference type="PRINTS" id="PR00458">
    <property type="entry name" value="PEROXIDASE"/>
</dbReference>
<keyword evidence="8 12" id="KW-0408">Iron</keyword>
<dbReference type="PANTHER" id="PTHR31517">
    <property type="match status" value="1"/>
</dbReference>
<evidence type="ECO:0000256" key="10">
    <source>
        <dbReference type="PIRSR" id="PIRSR600823-1"/>
    </source>
</evidence>
<feature type="domain" description="Plant heme peroxidase family profile" evidence="16">
    <location>
        <begin position="24"/>
        <end position="325"/>
    </location>
</feature>
<feature type="binding site" evidence="12">
    <location>
        <position position="71"/>
    </location>
    <ligand>
        <name>Ca(2+)</name>
        <dbReference type="ChEBI" id="CHEBI:29108"/>
        <label>1</label>
    </ligand>
</feature>
<dbReference type="EC" id="1.11.1.7" evidence="2 15"/>
<evidence type="ECO:0000256" key="12">
    <source>
        <dbReference type="PIRSR" id="PIRSR600823-3"/>
    </source>
</evidence>
<comment type="cofactor">
    <cofactor evidence="12 15">
        <name>Ca(2+)</name>
        <dbReference type="ChEBI" id="CHEBI:29108"/>
    </cofactor>
    <text evidence="12 15">Binds 2 calcium ions per subunit.</text>
</comment>
<evidence type="ECO:0000259" key="16">
    <source>
        <dbReference type="PROSITE" id="PS50873"/>
    </source>
</evidence>
<dbReference type="PRINTS" id="PR00461">
    <property type="entry name" value="PLPEROXIDASE"/>
</dbReference>
<keyword evidence="12 15" id="KW-0106">Calcium</keyword>
<feature type="chain" id="PRO_5042663676" description="Peroxidase" evidence="15">
    <location>
        <begin position="23"/>
        <end position="325"/>
    </location>
</feature>
<comment type="caution">
    <text evidence="17">The sequence shown here is derived from an EMBL/GenBank/DDBJ whole genome shotgun (WGS) entry which is preliminary data.</text>
</comment>
<keyword evidence="15" id="KW-0964">Secreted</keyword>
<keyword evidence="4 15" id="KW-0349">Heme</keyword>
<evidence type="ECO:0000256" key="5">
    <source>
        <dbReference type="ARBA" id="ARBA00022723"/>
    </source>
</evidence>
<organism evidence="17 18">
    <name type="scientific">Dillenia turbinata</name>
    <dbReference type="NCBI Taxonomy" id="194707"/>
    <lineage>
        <taxon>Eukaryota</taxon>
        <taxon>Viridiplantae</taxon>
        <taxon>Streptophyta</taxon>
        <taxon>Embryophyta</taxon>
        <taxon>Tracheophyta</taxon>
        <taxon>Spermatophyta</taxon>
        <taxon>Magnoliopsida</taxon>
        <taxon>eudicotyledons</taxon>
        <taxon>Gunneridae</taxon>
        <taxon>Pentapetalae</taxon>
        <taxon>Dilleniales</taxon>
        <taxon>Dilleniaceae</taxon>
        <taxon>Dillenia</taxon>
    </lineage>
</organism>
<keyword evidence="9 14" id="KW-1015">Disulfide bond</keyword>
<evidence type="ECO:0000256" key="9">
    <source>
        <dbReference type="ARBA" id="ARBA00023157"/>
    </source>
</evidence>
<dbReference type="GO" id="GO:0005576">
    <property type="term" value="C:extracellular region"/>
    <property type="evidence" value="ECO:0007669"/>
    <property type="project" value="UniProtKB-SubCell"/>
</dbReference>
<evidence type="ECO:0000256" key="14">
    <source>
        <dbReference type="PIRSR" id="PIRSR600823-5"/>
    </source>
</evidence>
<dbReference type="InterPro" id="IPR033905">
    <property type="entry name" value="Secretory_peroxidase"/>
</dbReference>
<dbReference type="InterPro" id="IPR010255">
    <property type="entry name" value="Haem_peroxidase_sf"/>
</dbReference>
<dbReference type="GO" id="GO:0020037">
    <property type="term" value="F:heme binding"/>
    <property type="evidence" value="ECO:0007669"/>
    <property type="project" value="UniProtKB-UniRule"/>
</dbReference>
<keyword evidence="6 15" id="KW-0732">Signal</keyword>
<comment type="function">
    <text evidence="15">Removal of H(2)O(2), oxidation of toxic reductants, biosynthesis and degradation of lignin, suberization, auxin catabolism, response to environmental stresses such as wounding, pathogen attack and oxidative stress.</text>
</comment>
<dbReference type="PROSITE" id="PS50873">
    <property type="entry name" value="PEROXIDASE_4"/>
    <property type="match status" value="1"/>
</dbReference>
<feature type="binding site" evidence="12">
    <location>
        <position position="193"/>
    </location>
    <ligand>
        <name>Ca(2+)</name>
        <dbReference type="ChEBI" id="CHEBI:29108"/>
        <label>2</label>
    </ligand>
</feature>
<feature type="site" description="Transition state stabilizer" evidence="13">
    <location>
        <position position="61"/>
    </location>
</feature>
<feature type="binding site" evidence="11">
    <location>
        <position position="162"/>
    </location>
    <ligand>
        <name>substrate</name>
    </ligand>
</feature>
<reference evidence="17 18" key="1">
    <citation type="submission" date="2023-12" db="EMBL/GenBank/DDBJ databases">
        <title>A high-quality genome assembly for Dillenia turbinata (Dilleniales).</title>
        <authorList>
            <person name="Chanderbali A."/>
        </authorList>
    </citation>
    <scope>NUCLEOTIDE SEQUENCE [LARGE SCALE GENOMIC DNA]</scope>
    <source>
        <strain evidence="17">LSX21</strain>
        <tissue evidence="17">Leaf</tissue>
    </source>
</reference>
<feature type="binding site" evidence="12">
    <location>
        <position position="88"/>
    </location>
    <ligand>
        <name>Ca(2+)</name>
        <dbReference type="ChEBI" id="CHEBI:29108"/>
        <label>1</label>
    </ligand>
</feature>
<proteinExistence type="inferred from homology"/>
<evidence type="ECO:0000256" key="11">
    <source>
        <dbReference type="PIRSR" id="PIRSR600823-2"/>
    </source>
</evidence>
<evidence type="ECO:0000256" key="4">
    <source>
        <dbReference type="ARBA" id="ARBA00022617"/>
    </source>
</evidence>
<evidence type="ECO:0000256" key="2">
    <source>
        <dbReference type="ARBA" id="ARBA00012313"/>
    </source>
</evidence>
<feature type="disulfide bond" evidence="14">
    <location>
        <begin position="199"/>
        <end position="231"/>
    </location>
</feature>
<comment type="subcellular location">
    <subcellularLocation>
        <location evidence="15">Secreted</location>
    </subcellularLocation>
</comment>
<dbReference type="CDD" id="cd00693">
    <property type="entry name" value="secretory_peroxidase"/>
    <property type="match status" value="1"/>
</dbReference>
<feature type="disulfide bond" evidence="14">
    <location>
        <begin position="67"/>
        <end position="72"/>
    </location>
</feature>
<dbReference type="Gene3D" id="1.10.520.10">
    <property type="match status" value="1"/>
</dbReference>
<feature type="disulfide bond" evidence="14">
    <location>
        <begin position="120"/>
        <end position="321"/>
    </location>
</feature>
<feature type="active site" description="Proton acceptor" evidence="10">
    <location>
        <position position="65"/>
    </location>
</feature>
<comment type="catalytic activity">
    <reaction evidence="1 15">
        <text>2 a phenolic donor + H2O2 = 2 a phenolic radical donor + 2 H2O</text>
        <dbReference type="Rhea" id="RHEA:56136"/>
        <dbReference type="ChEBI" id="CHEBI:15377"/>
        <dbReference type="ChEBI" id="CHEBI:16240"/>
        <dbReference type="ChEBI" id="CHEBI:139520"/>
        <dbReference type="ChEBI" id="CHEBI:139521"/>
        <dbReference type="EC" id="1.11.1.7"/>
    </reaction>
</comment>
<keyword evidence="3 15" id="KW-0575">Peroxidase</keyword>
<dbReference type="AlphaFoldDB" id="A0AAN8YUK8"/>